<reference evidence="1 2" key="1">
    <citation type="submission" date="2019-06" db="EMBL/GenBank/DDBJ databases">
        <title>Draft genomes of female and male turbot (Scophthalmus maximus).</title>
        <authorList>
            <person name="Xu H."/>
            <person name="Xu X.-W."/>
            <person name="Shao C."/>
            <person name="Chen S."/>
        </authorList>
    </citation>
    <scope>NUCLEOTIDE SEQUENCE [LARGE SCALE GENOMIC DNA]</scope>
    <source>
        <strain evidence="1">Ysfricsl-2016a</strain>
        <tissue evidence="1">Blood</tissue>
    </source>
</reference>
<accession>A0A6A4T2R2</accession>
<organism evidence="1 2">
    <name type="scientific">Scophthalmus maximus</name>
    <name type="common">Turbot</name>
    <name type="synonym">Psetta maxima</name>
    <dbReference type="NCBI Taxonomy" id="52904"/>
    <lineage>
        <taxon>Eukaryota</taxon>
        <taxon>Metazoa</taxon>
        <taxon>Chordata</taxon>
        <taxon>Craniata</taxon>
        <taxon>Vertebrata</taxon>
        <taxon>Euteleostomi</taxon>
        <taxon>Actinopterygii</taxon>
        <taxon>Neopterygii</taxon>
        <taxon>Teleostei</taxon>
        <taxon>Neoteleostei</taxon>
        <taxon>Acanthomorphata</taxon>
        <taxon>Carangaria</taxon>
        <taxon>Pleuronectiformes</taxon>
        <taxon>Pleuronectoidei</taxon>
        <taxon>Scophthalmidae</taxon>
        <taxon>Scophthalmus</taxon>
    </lineage>
</organism>
<dbReference type="Proteomes" id="UP000438429">
    <property type="component" value="Unassembled WGS sequence"/>
</dbReference>
<proteinExistence type="predicted"/>
<sequence>MPDSGLLHPQPYALPQNRMKDFRGLNPAHFPAVVTGCHFSLDPTIEPPEVRDGRRPPTSDLRLLRDRRCVTMCHRTRSCTSIVLTELKAL</sequence>
<gene>
    <name evidence="1" type="ORF">F2P81_006275</name>
</gene>
<evidence type="ECO:0000313" key="2">
    <source>
        <dbReference type="Proteomes" id="UP000438429"/>
    </source>
</evidence>
<protein>
    <submittedName>
        <fullName evidence="1">Uncharacterized protein</fullName>
    </submittedName>
</protein>
<name>A0A6A4T2R2_SCOMX</name>
<comment type="caution">
    <text evidence="1">The sequence shown here is derived from an EMBL/GenBank/DDBJ whole genome shotgun (WGS) entry which is preliminary data.</text>
</comment>
<evidence type="ECO:0000313" key="1">
    <source>
        <dbReference type="EMBL" id="KAF0040377.1"/>
    </source>
</evidence>
<dbReference type="AlphaFoldDB" id="A0A6A4T2R2"/>
<dbReference type="EMBL" id="VEVO01000006">
    <property type="protein sequence ID" value="KAF0040377.1"/>
    <property type="molecule type" value="Genomic_DNA"/>
</dbReference>